<organism evidence="1 2">
    <name type="scientific">Craterilacuibacter sinensis</name>
    <dbReference type="NCBI Taxonomy" id="2686017"/>
    <lineage>
        <taxon>Bacteria</taxon>
        <taxon>Pseudomonadati</taxon>
        <taxon>Pseudomonadota</taxon>
        <taxon>Betaproteobacteria</taxon>
        <taxon>Neisseriales</taxon>
        <taxon>Neisseriaceae</taxon>
        <taxon>Craterilacuibacter</taxon>
    </lineage>
</organism>
<name>A0A845BHQ1_9NEIS</name>
<sequence>MLKTQMQSALPLVTEVVADTQPAVADAAWQQKAAQAAEAFEAVFVREMFKDMDKGTQAIAGEQGLFGKGSGSELSGIAQMAVADQIARSRAFGVADAILRQLTPASAAQELKD</sequence>
<accession>A0A845BHQ1</accession>
<comment type="caution">
    <text evidence="1">The sequence shown here is derived from an EMBL/GenBank/DDBJ whole genome shotgun (WGS) entry which is preliminary data.</text>
</comment>
<gene>
    <name evidence="1" type="ORF">GQF02_02445</name>
</gene>
<dbReference type="Proteomes" id="UP000467214">
    <property type="component" value="Unassembled WGS sequence"/>
</dbReference>
<dbReference type="AlphaFoldDB" id="A0A845BHQ1"/>
<keyword evidence="2" id="KW-1185">Reference proteome</keyword>
<dbReference type="EMBL" id="WSSB01000001">
    <property type="protein sequence ID" value="MXR35835.1"/>
    <property type="molecule type" value="Genomic_DNA"/>
</dbReference>
<evidence type="ECO:0000313" key="2">
    <source>
        <dbReference type="Proteomes" id="UP000467214"/>
    </source>
</evidence>
<evidence type="ECO:0008006" key="3">
    <source>
        <dbReference type="Google" id="ProtNLM"/>
    </source>
</evidence>
<protein>
    <recommendedName>
        <fullName evidence="3">Flagellar protein FlgJ N-terminal domain-containing protein</fullName>
    </recommendedName>
</protein>
<reference evidence="1 2" key="1">
    <citation type="submission" date="2019-12" db="EMBL/GenBank/DDBJ databases">
        <title>Neisseriaceae gen. nov. sp. Genome sequencing and assembly.</title>
        <authorList>
            <person name="Liu Z."/>
            <person name="Li A."/>
        </authorList>
    </citation>
    <scope>NUCLEOTIDE SEQUENCE [LARGE SCALE GENOMIC DNA]</scope>
    <source>
        <strain evidence="1 2">B2N2-7</strain>
    </source>
</reference>
<dbReference type="RefSeq" id="WP_124736339.1">
    <property type="nucleotide sequence ID" value="NZ_WSSB01000001.1"/>
</dbReference>
<proteinExistence type="predicted"/>
<evidence type="ECO:0000313" key="1">
    <source>
        <dbReference type="EMBL" id="MXR35835.1"/>
    </source>
</evidence>